<dbReference type="SUPFAM" id="SSF53756">
    <property type="entry name" value="UDP-Glycosyltransferase/glycogen phosphorylase"/>
    <property type="match status" value="1"/>
</dbReference>
<dbReference type="Gene3D" id="3.40.50.2000">
    <property type="entry name" value="Glycogen Phosphorylase B"/>
    <property type="match status" value="2"/>
</dbReference>
<name>L8BAP3_RUBGE</name>
<keyword evidence="3" id="KW-0328">Glycosyltransferase</keyword>
<evidence type="ECO:0000259" key="2">
    <source>
        <dbReference type="Pfam" id="PF13439"/>
    </source>
</evidence>
<dbReference type="GO" id="GO:0016757">
    <property type="term" value="F:glycosyltransferase activity"/>
    <property type="evidence" value="ECO:0007669"/>
    <property type="project" value="UniProtKB-KW"/>
</dbReference>
<dbReference type="PANTHER" id="PTHR45947">
    <property type="entry name" value="SULFOQUINOVOSYL TRANSFERASE SQD2"/>
    <property type="match status" value="1"/>
</dbReference>
<dbReference type="Pfam" id="PF00534">
    <property type="entry name" value="Glycos_transf_1"/>
    <property type="match status" value="1"/>
</dbReference>
<organism evidence="3">
    <name type="scientific">Rubrivivax gelatinosus S1</name>
    <dbReference type="NCBI Taxonomy" id="1138313"/>
    <lineage>
        <taxon>Bacteria</taxon>
        <taxon>Pseudomonadati</taxon>
        <taxon>Pseudomonadota</taxon>
        <taxon>Betaproteobacteria</taxon>
        <taxon>Burkholderiales</taxon>
        <taxon>Sphaerotilaceae</taxon>
        <taxon>Rubrivivax</taxon>
    </lineage>
</organism>
<keyword evidence="3" id="KW-0808">Transferase</keyword>
<gene>
    <name evidence="3" type="ORF">RGS1_10386</name>
</gene>
<dbReference type="PANTHER" id="PTHR45947:SF3">
    <property type="entry name" value="SULFOQUINOVOSYL TRANSFERASE SQD2"/>
    <property type="match status" value="1"/>
</dbReference>
<accession>L8BAP3</accession>
<dbReference type="InterPro" id="IPR050194">
    <property type="entry name" value="Glycosyltransferase_grp1"/>
</dbReference>
<reference evidence="3" key="1">
    <citation type="submission" date="2012-02" db="EMBL/GenBank/DDBJ databases">
        <authorList>
            <person name="Genoscope - CEA"/>
        </authorList>
    </citation>
    <scope>NUCLEOTIDE SEQUENCE</scope>
    <source>
        <strain evidence="3">S1</strain>
    </source>
</reference>
<dbReference type="AlphaFoldDB" id="L8BAP3"/>
<dbReference type="InterPro" id="IPR001296">
    <property type="entry name" value="Glyco_trans_1"/>
</dbReference>
<dbReference type="InterPro" id="IPR028098">
    <property type="entry name" value="Glyco_trans_4-like_N"/>
</dbReference>
<evidence type="ECO:0000313" key="3">
    <source>
        <dbReference type="EMBL" id="CCF78681.1"/>
    </source>
</evidence>
<proteinExistence type="predicted"/>
<sequence length="379" mass="41292">MHSVCLISDDFLPAATGVGTHVQQIATDLAALGHRVSIITTRRPGEPQEDSWRGVTVHRCFTLKVFGFYQALPSQATIEQILRRHQVDIVHLHYLGILLKRSEATARRMGLPCVYTYHMTADHLSQPALLKPLRPWFRRQIEALCRRMDLVISPSLALAKTVRTGATGAAARYISNPVAFGSSTGVVPAPRPAGFVVLFAGRLNPEKNLPLLLRAFEQLLQTQPDACLWVAGLGDQKPLLESLARSLGIAAKVHFLGFIARDELARHYLACDVFVLPSTVEVQPLVAMEAMHFGRPVILTRAIVSAAELVDDGVNGYTVDPEDAGELATRLRTLAADPALRQRMGEEARRRSSAFEPATVAAALTSAYDDVTGRGAGRG</sequence>
<feature type="domain" description="Glycosyl transferase family 1" evidence="1">
    <location>
        <begin position="195"/>
        <end position="351"/>
    </location>
</feature>
<protein>
    <submittedName>
        <fullName evidence="3">Putative Phosphatidylinositol alpha-mannosyltransferase</fullName>
    </submittedName>
</protein>
<feature type="domain" description="Glycosyltransferase subfamily 4-like N-terminal" evidence="2">
    <location>
        <begin position="17"/>
        <end position="178"/>
    </location>
</feature>
<reference evidence="3" key="2">
    <citation type="submission" date="2013-02" db="EMBL/GenBank/DDBJ databases">
        <title>EmbRS an orphan two-component system to save Rubrivivax gelatinosus from drowning.</title>
        <authorList>
            <person name="Steunou A."/>
            <person name="Liotenberg S."/>
            <person name="Soler M."/>
            <person name="Briandet R."/>
            <person name="Barbe V."/>
            <person name="Astier C."/>
            <person name="Ouchane S."/>
        </authorList>
    </citation>
    <scope>NUCLEOTIDE SEQUENCE</scope>
    <source>
        <strain evidence="3">S1</strain>
    </source>
</reference>
<dbReference type="Pfam" id="PF13439">
    <property type="entry name" value="Glyco_transf_4"/>
    <property type="match status" value="1"/>
</dbReference>
<dbReference type="EMBL" id="FO082879">
    <property type="protein sequence ID" value="CCF78681.1"/>
    <property type="molecule type" value="Genomic_DNA"/>
</dbReference>
<evidence type="ECO:0000259" key="1">
    <source>
        <dbReference type="Pfam" id="PF00534"/>
    </source>
</evidence>